<evidence type="ECO:0000313" key="1">
    <source>
        <dbReference type="EMBL" id="GBN20573.1"/>
    </source>
</evidence>
<organism evidence="1 2">
    <name type="scientific">Araneus ventricosus</name>
    <name type="common">Orbweaver spider</name>
    <name type="synonym">Epeira ventricosa</name>
    <dbReference type="NCBI Taxonomy" id="182803"/>
    <lineage>
        <taxon>Eukaryota</taxon>
        <taxon>Metazoa</taxon>
        <taxon>Ecdysozoa</taxon>
        <taxon>Arthropoda</taxon>
        <taxon>Chelicerata</taxon>
        <taxon>Arachnida</taxon>
        <taxon>Araneae</taxon>
        <taxon>Araneomorphae</taxon>
        <taxon>Entelegynae</taxon>
        <taxon>Araneoidea</taxon>
        <taxon>Araneidae</taxon>
        <taxon>Araneus</taxon>
    </lineage>
</organism>
<evidence type="ECO:0000313" key="2">
    <source>
        <dbReference type="Proteomes" id="UP000499080"/>
    </source>
</evidence>
<accession>A0A4Y2M2B9</accession>
<reference evidence="1 2" key="1">
    <citation type="journal article" date="2019" name="Sci. Rep.">
        <title>Orb-weaving spider Araneus ventricosus genome elucidates the spidroin gene catalogue.</title>
        <authorList>
            <person name="Kono N."/>
            <person name="Nakamura H."/>
            <person name="Ohtoshi R."/>
            <person name="Moran D.A.P."/>
            <person name="Shinohara A."/>
            <person name="Yoshida Y."/>
            <person name="Fujiwara M."/>
            <person name="Mori M."/>
            <person name="Tomita M."/>
            <person name="Arakawa K."/>
        </authorList>
    </citation>
    <scope>NUCLEOTIDE SEQUENCE [LARGE SCALE GENOMIC DNA]</scope>
</reference>
<name>A0A4Y2M2B9_ARAVE</name>
<dbReference type="EMBL" id="BGPR01006634">
    <property type="protein sequence ID" value="GBN20573.1"/>
    <property type="molecule type" value="Genomic_DNA"/>
</dbReference>
<comment type="caution">
    <text evidence="1">The sequence shown here is derived from an EMBL/GenBank/DDBJ whole genome shotgun (WGS) entry which is preliminary data.</text>
</comment>
<gene>
    <name evidence="1" type="ORF">AVEN_199362_1</name>
</gene>
<dbReference type="AlphaFoldDB" id="A0A4Y2M2B9"/>
<dbReference type="Proteomes" id="UP000499080">
    <property type="component" value="Unassembled WGS sequence"/>
</dbReference>
<protein>
    <submittedName>
        <fullName evidence="1">Uncharacterized protein</fullName>
    </submittedName>
</protein>
<proteinExistence type="predicted"/>
<sequence length="101" mass="11787">MLWRTVRTARGSCKIVPGIRTAEVFDFLSEHFDDHVVALDYEMYTQGDMDCHSFSPDLTPCYYFIRGYLKEQVHRHNPQTIAGTIHCCCISRDCNPETRIR</sequence>
<keyword evidence="2" id="KW-1185">Reference proteome</keyword>